<dbReference type="Gene3D" id="2.60.120.260">
    <property type="entry name" value="Galactose-binding domain-like"/>
    <property type="match status" value="1"/>
</dbReference>
<name>A0A5R8PG61_9NOCA</name>
<evidence type="ECO:0000256" key="2">
    <source>
        <dbReference type="SAM" id="Phobius"/>
    </source>
</evidence>
<evidence type="ECO:0000313" key="6">
    <source>
        <dbReference type="Proteomes" id="UP000308349"/>
    </source>
</evidence>
<dbReference type="AlphaFoldDB" id="A0A5R8PG61"/>
<evidence type="ECO:0000256" key="1">
    <source>
        <dbReference type="SAM" id="MobiDB-lite"/>
    </source>
</evidence>
<organism evidence="4 6">
    <name type="scientific">Nocardia cyriacigeorgica</name>
    <dbReference type="NCBI Taxonomy" id="135487"/>
    <lineage>
        <taxon>Bacteria</taxon>
        <taxon>Bacillati</taxon>
        <taxon>Actinomycetota</taxon>
        <taxon>Actinomycetes</taxon>
        <taxon>Mycobacteriales</taxon>
        <taxon>Nocardiaceae</taxon>
        <taxon>Nocardia</taxon>
    </lineage>
</organism>
<dbReference type="Proteomes" id="UP000308349">
    <property type="component" value="Unassembled WGS sequence"/>
</dbReference>
<sequence>MPAEDPGDVFLRHRGAVLDALLSDPALGSSGGGAVTDRPASAAAPTSNTPDPELMASIAASAAAAGQTSAAPRRRESSASERINALLSGQSPDSGSHSSLGSEFSGVPASRLREAAADEPSRTEAPAPAQRLPDSAGRRGGPEQMARDLATQLRKPKVALGVAAALAVLLVFILVVTGGEDKQPDQLQVLTQAPTSAAEAPPPGPAPGSVIVPESAKSQCPPGGTDAMDAFSGEPGKAWSCARAYQVDGQIIRIDLGKTYEIESIAIVPGWDHVGTDGVDQWAKFRTVSRVSYQFDDKDDTVYTQETLDQRTLVETRIEPPVQASEIVLTVLESSGASSVNTTAISSIVITGR</sequence>
<evidence type="ECO:0000313" key="5">
    <source>
        <dbReference type="Proteomes" id="UP000306378"/>
    </source>
</evidence>
<gene>
    <name evidence="3" type="ORF">FEK34_25060</name>
    <name evidence="4" type="ORF">FEK35_10840</name>
</gene>
<feature type="compositionally biased region" description="Low complexity" evidence="1">
    <location>
        <begin position="88"/>
        <end position="106"/>
    </location>
</feature>
<comment type="caution">
    <text evidence="4">The sequence shown here is derived from an EMBL/GenBank/DDBJ whole genome shotgun (WGS) entry which is preliminary data.</text>
</comment>
<keyword evidence="2" id="KW-1133">Transmembrane helix</keyword>
<dbReference type="EMBL" id="VBUU01000008">
    <property type="protein sequence ID" value="TLG12406.1"/>
    <property type="molecule type" value="Genomic_DNA"/>
</dbReference>
<dbReference type="SUPFAM" id="SSF49785">
    <property type="entry name" value="Galactose-binding domain-like"/>
    <property type="match status" value="1"/>
</dbReference>
<feature type="compositionally biased region" description="Low complexity" evidence="1">
    <location>
        <begin position="39"/>
        <end position="71"/>
    </location>
</feature>
<dbReference type="InterPro" id="IPR008979">
    <property type="entry name" value="Galactose-bd-like_sf"/>
</dbReference>
<dbReference type="RefSeq" id="WP_138451625.1">
    <property type="nucleotide sequence ID" value="NZ_VBUT01000011.1"/>
</dbReference>
<feature type="region of interest" description="Disordered" evidence="1">
    <location>
        <begin position="23"/>
        <end position="144"/>
    </location>
</feature>
<dbReference type="Proteomes" id="UP000306378">
    <property type="component" value="Unassembled WGS sequence"/>
</dbReference>
<dbReference type="EMBL" id="VBUT01000011">
    <property type="protein sequence ID" value="TLF73999.1"/>
    <property type="molecule type" value="Genomic_DNA"/>
</dbReference>
<dbReference type="OrthoDB" id="4526353at2"/>
<feature type="transmembrane region" description="Helical" evidence="2">
    <location>
        <begin position="158"/>
        <end position="179"/>
    </location>
</feature>
<accession>A0A5R8PG61</accession>
<reference evidence="5 6" key="1">
    <citation type="submission" date="2019-05" db="EMBL/GenBank/DDBJ databases">
        <title>Genomes sequences of two Nocardia cyriacigeorgica environmental isolates, type strains Nocardia asteroides ATCC 19247 and Nocardia cyriacigeorgica DSM 44484.</title>
        <authorList>
            <person name="Vautrin F."/>
            <person name="Bergeron E."/>
            <person name="Dubost A."/>
            <person name="Abrouk D."/>
            <person name="Rodriguez Nava V."/>
            <person name="Pujic P."/>
        </authorList>
    </citation>
    <scope>NUCLEOTIDE SEQUENCE [LARGE SCALE GENOMIC DNA]</scope>
    <source>
        <strain evidence="4 6">EML 1456</strain>
        <strain evidence="3 5">EML 446</strain>
    </source>
</reference>
<evidence type="ECO:0000313" key="4">
    <source>
        <dbReference type="EMBL" id="TLG12406.1"/>
    </source>
</evidence>
<feature type="region of interest" description="Disordered" evidence="1">
    <location>
        <begin position="193"/>
        <end position="225"/>
    </location>
</feature>
<feature type="compositionally biased region" description="Basic and acidic residues" evidence="1">
    <location>
        <begin position="111"/>
        <end position="122"/>
    </location>
</feature>
<evidence type="ECO:0000313" key="3">
    <source>
        <dbReference type="EMBL" id="TLF73999.1"/>
    </source>
</evidence>
<protein>
    <submittedName>
        <fullName evidence="4">Discoidin domain-containing protein</fullName>
    </submittedName>
</protein>
<keyword evidence="2" id="KW-0812">Transmembrane</keyword>
<keyword evidence="2" id="KW-0472">Membrane</keyword>
<proteinExistence type="predicted"/>